<accession>A0A8H5B6P2</accession>
<dbReference type="Proteomes" id="UP000567179">
    <property type="component" value="Unassembled WGS sequence"/>
</dbReference>
<organism evidence="2 3">
    <name type="scientific">Psilocybe cf. subviscida</name>
    <dbReference type="NCBI Taxonomy" id="2480587"/>
    <lineage>
        <taxon>Eukaryota</taxon>
        <taxon>Fungi</taxon>
        <taxon>Dikarya</taxon>
        <taxon>Basidiomycota</taxon>
        <taxon>Agaricomycotina</taxon>
        <taxon>Agaricomycetes</taxon>
        <taxon>Agaricomycetidae</taxon>
        <taxon>Agaricales</taxon>
        <taxon>Agaricineae</taxon>
        <taxon>Strophariaceae</taxon>
        <taxon>Psilocybe</taxon>
    </lineage>
</organism>
<dbReference type="EMBL" id="JAACJJ010000033">
    <property type="protein sequence ID" value="KAF5317523.1"/>
    <property type="molecule type" value="Genomic_DNA"/>
</dbReference>
<sequence>MSGRGRATGATRRGMDRSGRRRPGGNSGTSGTPTSALNTGGSSPPGANAGAPGSDSDPERETQRQRQREAELTVIEVDAIFSAHSDGLMVILRRAI</sequence>
<name>A0A8H5B6P2_9AGAR</name>
<keyword evidence="3" id="KW-1185">Reference proteome</keyword>
<feature type="compositionally biased region" description="Low complexity" evidence="1">
    <location>
        <begin position="1"/>
        <end position="12"/>
    </location>
</feature>
<feature type="region of interest" description="Disordered" evidence="1">
    <location>
        <begin position="1"/>
        <end position="71"/>
    </location>
</feature>
<evidence type="ECO:0000313" key="3">
    <source>
        <dbReference type="Proteomes" id="UP000567179"/>
    </source>
</evidence>
<feature type="compositionally biased region" description="Low complexity" evidence="1">
    <location>
        <begin position="29"/>
        <end position="54"/>
    </location>
</feature>
<comment type="caution">
    <text evidence="2">The sequence shown here is derived from an EMBL/GenBank/DDBJ whole genome shotgun (WGS) entry which is preliminary data.</text>
</comment>
<proteinExistence type="predicted"/>
<gene>
    <name evidence="2" type="ORF">D9619_013199</name>
</gene>
<feature type="compositionally biased region" description="Basic and acidic residues" evidence="1">
    <location>
        <begin position="57"/>
        <end position="71"/>
    </location>
</feature>
<evidence type="ECO:0000313" key="2">
    <source>
        <dbReference type="EMBL" id="KAF5317523.1"/>
    </source>
</evidence>
<protein>
    <submittedName>
        <fullName evidence="2">Uncharacterized protein</fullName>
    </submittedName>
</protein>
<reference evidence="2 3" key="1">
    <citation type="journal article" date="2020" name="ISME J.">
        <title>Uncovering the hidden diversity of litter-decomposition mechanisms in mushroom-forming fungi.</title>
        <authorList>
            <person name="Floudas D."/>
            <person name="Bentzer J."/>
            <person name="Ahren D."/>
            <person name="Johansson T."/>
            <person name="Persson P."/>
            <person name="Tunlid A."/>
        </authorList>
    </citation>
    <scope>NUCLEOTIDE SEQUENCE [LARGE SCALE GENOMIC DNA]</scope>
    <source>
        <strain evidence="2 3">CBS 101986</strain>
    </source>
</reference>
<evidence type="ECO:0000256" key="1">
    <source>
        <dbReference type="SAM" id="MobiDB-lite"/>
    </source>
</evidence>
<dbReference type="AlphaFoldDB" id="A0A8H5B6P2"/>